<dbReference type="EMBL" id="AF232689">
    <property type="protein sequence ID" value="AAF99250.1"/>
    <property type="molecule type" value="Genomic_DNA"/>
</dbReference>
<reference evidence="1 2" key="2">
    <citation type="journal article" date="1996" name="J. Virol.">
        <title>Structure of the rat cytomegalovirus genome termini.</title>
        <authorList>
            <person name="Vink C."/>
            <person name="Beuken E."/>
            <person name="Bruggeman C.A."/>
        </authorList>
    </citation>
    <scope>NUCLEOTIDE SEQUENCE [LARGE SCALE GENOMIC DNA]</scope>
    <source>
        <strain evidence="1 2">Maastricht</strain>
    </source>
</reference>
<reference evidence="1 2" key="1">
    <citation type="journal article" date="1996" name="J. Gen. Virol.">
        <title>Cloning and sequence analysis of the genes encoding DNA polymerase, glycoprotein B, ICP18.5 and major DNA-binding protein of rat cytomegalovirus.</title>
        <authorList>
            <person name="Beuken E."/>
            <person name="Slobbe R."/>
            <person name="Bruggeman C.A."/>
            <person name="Vink C."/>
        </authorList>
    </citation>
    <scope>NUCLEOTIDE SEQUENCE [LARGE SCALE GENOMIC DNA]</scope>
    <source>
        <strain evidence="1 2">Maastricht</strain>
    </source>
</reference>
<reference evidence="1 2" key="3">
    <citation type="journal article" date="1997" name="J. Gen. Virol.">
        <title>Cloning and functional characterization of the origin of lytic-phase DNA replication of rat cytomegalovirus.</title>
        <authorList>
            <person name="Vink C."/>
            <person name="Beuken E."/>
            <person name="Bruggeman C.A."/>
        </authorList>
    </citation>
    <scope>NUCLEOTIDE SEQUENCE [LARGE SCALE GENOMIC DNA]</scope>
    <source>
        <strain evidence="1 2">Maastricht</strain>
    </source>
</reference>
<dbReference type="GeneID" id="940302"/>
<evidence type="ECO:0000313" key="1">
    <source>
        <dbReference type="EMBL" id="AAF99250.1"/>
    </source>
</evidence>
<reference evidence="1 2" key="4">
    <citation type="journal article" date="1998" name="J. Virol.">
        <title>The R33 G protein-coupled receptor gene of rat cytomegalovirus plays an essential role in the pathogenesis of viral infection.</title>
        <authorList>
            <person name="Beisser P.S."/>
            <person name="Vink C."/>
            <person name="Van Dam J.G."/>
            <person name="Grauls G."/>
            <person name="Vanherle S.J."/>
            <person name="Bruggeman C.A."/>
        </authorList>
    </citation>
    <scope>NUCLEOTIDE SEQUENCE [LARGE SCALE GENOMIC DNA]</scope>
    <source>
        <strain evidence="1 2">Maastricht</strain>
    </source>
</reference>
<reference evidence="1 2" key="9">
    <citation type="journal article" date="2000" name="J. Virol.">
        <title>Complete DNA sequence of the rat cytomegalovirus genome.</title>
        <authorList>
            <person name="Vink C."/>
            <person name="Beuken E."/>
            <person name="Bruggeman C.A."/>
        </authorList>
    </citation>
    <scope>NUCLEOTIDE SEQUENCE [LARGE SCALE GENOMIC DNA]</scope>
    <source>
        <strain evidence="1 2">Maastricht</strain>
    </source>
</reference>
<evidence type="ECO:0000313" key="2">
    <source>
        <dbReference type="Proteomes" id="UP000008288"/>
    </source>
</evidence>
<gene>
    <name evidence="1" type="primary">r152.1</name>
</gene>
<proteinExistence type="predicted"/>
<dbReference type="Proteomes" id="UP000008288">
    <property type="component" value="Segment"/>
</dbReference>
<reference evidence="1 2" key="8">
    <citation type="journal article" date="2000" name="J. Virol.">
        <title>The r144 major histocompatibility complex class I-like gene of rat cytomegalovirus is dispensable for both acute and long-term infection in the immunocompromised host.</title>
        <authorList>
            <person name="Beisser P.S."/>
            <person name="Kloover J.S."/>
            <person name="Grauls G.E."/>
            <person name="Blok M.J."/>
            <person name="Bruggeman C.A."/>
            <person name="Vink C."/>
        </authorList>
    </citation>
    <scope>NUCLEOTIDE SEQUENCE [LARGE SCALE GENOMIC DNA]</scope>
    <source>
        <strain evidence="1 2">Maastricht</strain>
    </source>
</reference>
<dbReference type="KEGG" id="vg:940302"/>
<organismHost>
    <name type="scientific">Rattus</name>
    <name type="common">rats</name>
    <dbReference type="NCBI Taxonomy" id="10114"/>
</organismHost>
<sequence>MVVFLSALILVWYVTIDVELSHATVKQNDPCTKVILMFNTTSTRGNMIHHFRLRSTGMLFVARNDCRTETIKWEANVEKVGISVELNFLQKQWSELTRLFSRSPVWNKRITLIYVFDASSRSCEFSFYIDSSLVVFPKMAWQLLTIVI</sequence>
<dbReference type="RefSeq" id="NP_064263.1">
    <property type="nucleotide sequence ID" value="NC_002512.2"/>
</dbReference>
<protein>
    <submittedName>
        <fullName evidence="1">Pr152.1</fullName>
    </submittedName>
</protein>
<reference evidence="1 2" key="10">
    <citation type="journal article" date="2000" name="Virus Res.">
        <title>Rat cytomegalovirus R89 is a highly conserved gene which expresses a spliced transcript.</title>
        <authorList>
            <person name="Gruijthuijsen Y.K."/>
            <person name="Beuken E."/>
            <person name="Bruggeman C.A."/>
            <person name="Vink C."/>
        </authorList>
    </citation>
    <scope>NUCLEOTIDE SEQUENCE [LARGE SCALE GENOMIC DNA]</scope>
    <source>
        <strain evidence="1 2">Maastricht</strain>
    </source>
</reference>
<organism evidence="1 2">
    <name type="scientific">Rat cytomegalovirus (strain Maastricht)</name>
    <dbReference type="NCBI Taxonomy" id="79700"/>
    <lineage>
        <taxon>Viruses</taxon>
        <taxon>Duplodnaviria</taxon>
        <taxon>Heunggongvirae</taxon>
        <taxon>Peploviricota</taxon>
        <taxon>Herviviricetes</taxon>
        <taxon>Herpesvirales</taxon>
        <taxon>Orthoherpesviridae</taxon>
        <taxon>Betaherpesvirinae</taxon>
        <taxon>Muromegalovirus</taxon>
        <taxon>Muromegalovirus muridbeta2</taxon>
        <taxon>Murid betaherpesvirus 2</taxon>
    </lineage>
</organism>
<name>Q9DW40_RCMVM</name>
<reference evidence="1 2" key="6">
    <citation type="journal article" date="1999" name="J. Gen. Virol.">
        <title>The rat cytomegalovirus R32 gene encodes a virion-associated protein that elicits a strong humoral immune response in infected rats.</title>
        <authorList>
            <person name="Beuken E."/>
            <person name="Grauls G."/>
            <person name="Bruggeman C.A."/>
            <person name="Vink C."/>
        </authorList>
    </citation>
    <scope>NUCLEOTIDE SEQUENCE [LARGE SCALE GENOMIC DNA]</scope>
    <source>
        <strain evidence="1 2">Maastricht</strain>
    </source>
</reference>
<reference evidence="1 2" key="5">
    <citation type="journal article" date="1998" name="Virology">
        <title>The Maastricht strain and England strain of rat cytomegalovirus represent different betaherpesvirus species rather than strains.</title>
        <authorList>
            <person name="Beisser P.S."/>
            <person name="Kaptein S.J."/>
            <person name="Beuken E."/>
            <person name="Bruggeman C.A."/>
            <person name="Vink C."/>
        </authorList>
    </citation>
    <scope>NUCLEOTIDE SEQUENCE [LARGE SCALE GENOMIC DNA]</scope>
    <source>
        <strain evidence="1 2">Maastricht</strain>
    </source>
</reference>
<keyword evidence="2" id="KW-1185">Reference proteome</keyword>
<reference evidence="1 2" key="7">
    <citation type="journal article" date="1999" name="J. Virol.">
        <title>Deletion of the R78 G protein-coupled receptor gene from rat cytomegalovirus results in an attenuated, syncytium-inducing mutant strain.</title>
        <authorList>
            <person name="Beisser P.S."/>
            <person name="Grauls G."/>
            <person name="Bruggeman C.A."/>
            <person name="Vink C."/>
        </authorList>
    </citation>
    <scope>NUCLEOTIDE SEQUENCE [LARGE SCALE GENOMIC DNA]</scope>
    <source>
        <strain evidence="1 2">Maastricht</strain>
    </source>
</reference>
<accession>Q9DW40</accession>